<name>A0A0E9Q3B0_ANGAN</name>
<reference evidence="1" key="2">
    <citation type="journal article" date="2015" name="Fish Shellfish Immunol.">
        <title>Early steps in the European eel (Anguilla anguilla)-Vibrio vulnificus interaction in the gills: Role of the RtxA13 toxin.</title>
        <authorList>
            <person name="Callol A."/>
            <person name="Pajuelo D."/>
            <person name="Ebbesson L."/>
            <person name="Teles M."/>
            <person name="MacKenzie S."/>
            <person name="Amaro C."/>
        </authorList>
    </citation>
    <scope>NUCLEOTIDE SEQUENCE</scope>
</reference>
<organism evidence="1">
    <name type="scientific">Anguilla anguilla</name>
    <name type="common">European freshwater eel</name>
    <name type="synonym">Muraena anguilla</name>
    <dbReference type="NCBI Taxonomy" id="7936"/>
    <lineage>
        <taxon>Eukaryota</taxon>
        <taxon>Metazoa</taxon>
        <taxon>Chordata</taxon>
        <taxon>Craniata</taxon>
        <taxon>Vertebrata</taxon>
        <taxon>Euteleostomi</taxon>
        <taxon>Actinopterygii</taxon>
        <taxon>Neopterygii</taxon>
        <taxon>Teleostei</taxon>
        <taxon>Anguilliformes</taxon>
        <taxon>Anguillidae</taxon>
        <taxon>Anguilla</taxon>
    </lineage>
</organism>
<dbReference type="AlphaFoldDB" id="A0A0E9Q3B0"/>
<protein>
    <submittedName>
        <fullName evidence="1">Uncharacterized protein</fullName>
    </submittedName>
</protein>
<proteinExistence type="predicted"/>
<accession>A0A0E9Q3B0</accession>
<sequence length="43" mass="5110">MSHFEQFSLRVNPCLLTTRFTLHITNTRHCAHGAYLQQCYQNK</sequence>
<dbReference type="EMBL" id="GBXM01097211">
    <property type="protein sequence ID" value="JAH11366.1"/>
    <property type="molecule type" value="Transcribed_RNA"/>
</dbReference>
<evidence type="ECO:0000313" key="1">
    <source>
        <dbReference type="EMBL" id="JAH11366.1"/>
    </source>
</evidence>
<reference evidence="1" key="1">
    <citation type="submission" date="2014-11" db="EMBL/GenBank/DDBJ databases">
        <authorList>
            <person name="Amaro Gonzalez C."/>
        </authorList>
    </citation>
    <scope>NUCLEOTIDE SEQUENCE</scope>
</reference>